<name>A0A7E5A2E2_PANRE</name>
<protein>
    <submittedName>
        <fullName evidence="3">MULE domain-containing protein</fullName>
    </submittedName>
</protein>
<dbReference type="AlphaFoldDB" id="A0A7E5A2E2"/>
<accession>A0A7E5A2E2</accession>
<dbReference type="PANTHER" id="PTHR31855:SF2">
    <property type="entry name" value="GUANINE NUCLEOTIDE EXCHANGE FACTOR C9ORF72"/>
    <property type="match status" value="1"/>
</dbReference>
<evidence type="ECO:0000313" key="3">
    <source>
        <dbReference type="WBParaSite" id="Pan_g9938.t2"/>
    </source>
</evidence>
<sequence length="609" mass="68451">MSYSAELHGRLPPFTARFKQMNVKTQRLPINKIIWTSFDYTTGPIFNSSITLNYPEADEYHESAVSSQNLQTTADVSSDPDQYEDIDDPQISLLLVDDTIPPESSDDEFGSSCPTTRDNNSNENLPTSSVVSPVGNMDVSAVDSGISTNHSQYSEMNNEMSSSQYPFGATMLTINQLRDDHFSPSAPQPYVSQPCATTPNPFVKPNSPDDVSDHNSLMNILSDSSCSEDTSDEEFITSHAMSEQITGEYISLNPIVMKMCAVPSRHLFYVSYISWPGVKYGPAMTAVTILMDFGDQDYYYLNKTIIDNYFDNFLMLFTWRIERFFPHDRQCIFMMTEMDHLIHILSGVEPLIHNNLQLRQTLFGSGLKHENQFVQKCIAGAIMSRGHTYVLGVDDFEYGRKLIATLSLFLFEEKRVMCSSLCASRISHHTLLQVVPDKEKKQLLQQVALCEWPACVIDIRKQSVATTGMYWDHLKASKKYKIDALNSVLEKSELPPPPSSTKWIRVHHLPRMIRDSLDMIDDVPLGTVIQQITQSMRNQAVAFIQAVEEASTPSATDKTNPYSAKFSVQRVFDACNITSFEAKGIVMANAEILKPTLGQFIAENAIDAK</sequence>
<organism evidence="2 3">
    <name type="scientific">Panagrellus redivivus</name>
    <name type="common">Microworm</name>
    <dbReference type="NCBI Taxonomy" id="6233"/>
    <lineage>
        <taxon>Eukaryota</taxon>
        <taxon>Metazoa</taxon>
        <taxon>Ecdysozoa</taxon>
        <taxon>Nematoda</taxon>
        <taxon>Chromadorea</taxon>
        <taxon>Rhabditida</taxon>
        <taxon>Tylenchina</taxon>
        <taxon>Panagrolaimomorpha</taxon>
        <taxon>Panagrolaimoidea</taxon>
        <taxon>Panagrolaimidae</taxon>
        <taxon>Panagrellus</taxon>
    </lineage>
</organism>
<dbReference type="GO" id="GO:0005085">
    <property type="term" value="F:guanyl-nucleotide exchange factor activity"/>
    <property type="evidence" value="ECO:0007669"/>
    <property type="project" value="InterPro"/>
</dbReference>
<feature type="region of interest" description="Disordered" evidence="1">
    <location>
        <begin position="63"/>
        <end position="82"/>
    </location>
</feature>
<evidence type="ECO:0000256" key="1">
    <source>
        <dbReference type="SAM" id="MobiDB-lite"/>
    </source>
</evidence>
<feature type="compositionally biased region" description="Polar residues" evidence="1">
    <location>
        <begin position="112"/>
        <end position="131"/>
    </location>
</feature>
<dbReference type="GO" id="GO:0006914">
    <property type="term" value="P:autophagy"/>
    <property type="evidence" value="ECO:0007669"/>
    <property type="project" value="TreeGrafter"/>
</dbReference>
<feature type="compositionally biased region" description="Polar residues" evidence="1">
    <location>
        <begin position="64"/>
        <end position="80"/>
    </location>
</feature>
<dbReference type="GO" id="GO:0006897">
    <property type="term" value="P:endocytosis"/>
    <property type="evidence" value="ECO:0007669"/>
    <property type="project" value="TreeGrafter"/>
</dbReference>
<reference evidence="3" key="2">
    <citation type="submission" date="2020-10" db="UniProtKB">
        <authorList>
            <consortium name="WormBaseParasite"/>
        </authorList>
    </citation>
    <scope>IDENTIFICATION</scope>
</reference>
<feature type="region of interest" description="Disordered" evidence="1">
    <location>
        <begin position="100"/>
        <end position="133"/>
    </location>
</feature>
<dbReference type="Proteomes" id="UP000492821">
    <property type="component" value="Unassembled WGS sequence"/>
</dbReference>
<keyword evidence="2" id="KW-1185">Reference proteome</keyword>
<dbReference type="GO" id="GO:0005768">
    <property type="term" value="C:endosome"/>
    <property type="evidence" value="ECO:0007669"/>
    <property type="project" value="TreeGrafter"/>
</dbReference>
<dbReference type="WBParaSite" id="Pan_g9938.t2">
    <property type="protein sequence ID" value="Pan_g9938.t2"/>
    <property type="gene ID" value="Pan_g9938"/>
</dbReference>
<dbReference type="GO" id="GO:0005776">
    <property type="term" value="C:autophagosome"/>
    <property type="evidence" value="ECO:0007669"/>
    <property type="project" value="TreeGrafter"/>
</dbReference>
<dbReference type="Pfam" id="PF15019">
    <property type="entry name" value="C9orf72-like"/>
    <property type="match status" value="1"/>
</dbReference>
<dbReference type="PANTHER" id="PTHR31855">
    <property type="entry name" value="GUANINE NUCLEOTIDE EXCHANGE C9ORF72"/>
    <property type="match status" value="1"/>
</dbReference>
<proteinExistence type="predicted"/>
<evidence type="ECO:0000313" key="2">
    <source>
        <dbReference type="Proteomes" id="UP000492821"/>
    </source>
</evidence>
<dbReference type="PROSITE" id="PS51835">
    <property type="entry name" value="DENN_C9ORF72"/>
    <property type="match status" value="1"/>
</dbReference>
<reference evidence="2" key="1">
    <citation type="journal article" date="2013" name="Genetics">
        <title>The draft genome and transcriptome of Panagrellus redivivus are shaped by the harsh demands of a free-living lifestyle.</title>
        <authorList>
            <person name="Srinivasan J."/>
            <person name="Dillman A.R."/>
            <person name="Macchietto M.G."/>
            <person name="Heikkinen L."/>
            <person name="Lakso M."/>
            <person name="Fracchia K.M."/>
            <person name="Antoshechkin I."/>
            <person name="Mortazavi A."/>
            <person name="Wong G."/>
            <person name="Sternberg P.W."/>
        </authorList>
    </citation>
    <scope>NUCLEOTIDE SEQUENCE [LARGE SCALE GENOMIC DNA]</scope>
    <source>
        <strain evidence="2">MT8872</strain>
    </source>
</reference>
<dbReference type="InterPro" id="IPR027819">
    <property type="entry name" value="C9orf72"/>
</dbReference>